<organism evidence="2 3">
    <name type="scientific">Rhodotorula toruloides</name>
    <name type="common">Yeast</name>
    <name type="synonym">Rhodosporidium toruloides</name>
    <dbReference type="NCBI Taxonomy" id="5286"/>
    <lineage>
        <taxon>Eukaryota</taxon>
        <taxon>Fungi</taxon>
        <taxon>Dikarya</taxon>
        <taxon>Basidiomycota</taxon>
        <taxon>Pucciniomycotina</taxon>
        <taxon>Microbotryomycetes</taxon>
        <taxon>Sporidiobolales</taxon>
        <taxon>Sporidiobolaceae</taxon>
        <taxon>Rhodotorula</taxon>
    </lineage>
</organism>
<feature type="region of interest" description="Disordered" evidence="1">
    <location>
        <begin position="92"/>
        <end position="138"/>
    </location>
</feature>
<name>A0A2T0AG82_RHOTO</name>
<evidence type="ECO:0000313" key="2">
    <source>
        <dbReference type="EMBL" id="PRQ76994.1"/>
    </source>
</evidence>
<evidence type="ECO:0000313" key="3">
    <source>
        <dbReference type="Proteomes" id="UP000239560"/>
    </source>
</evidence>
<accession>A0A2T0AG82</accession>
<dbReference type="EMBL" id="LCTV02000002">
    <property type="protein sequence ID" value="PRQ76994.1"/>
    <property type="molecule type" value="Genomic_DNA"/>
</dbReference>
<proteinExistence type="predicted"/>
<reference evidence="2 3" key="1">
    <citation type="journal article" date="2018" name="Elife">
        <title>Functional genomics of lipid metabolism in the oleaginous yeast Rhodosporidium toruloides.</title>
        <authorList>
            <person name="Coradetti S.T."/>
            <person name="Pinel D."/>
            <person name="Geiselman G."/>
            <person name="Ito M."/>
            <person name="Mondo S."/>
            <person name="Reilly M.C."/>
            <person name="Cheng Y.F."/>
            <person name="Bauer S."/>
            <person name="Grigoriev I."/>
            <person name="Gladden J.M."/>
            <person name="Simmons B.A."/>
            <person name="Brem R."/>
            <person name="Arkin A.P."/>
            <person name="Skerker J.M."/>
        </authorList>
    </citation>
    <scope>NUCLEOTIDE SEQUENCE [LARGE SCALE GENOMIC DNA]</scope>
    <source>
        <strain evidence="2 3">NBRC 0880</strain>
    </source>
</reference>
<comment type="caution">
    <text evidence="2">The sequence shown here is derived from an EMBL/GenBank/DDBJ whole genome shotgun (WGS) entry which is preliminary data.</text>
</comment>
<evidence type="ECO:0000256" key="1">
    <source>
        <dbReference type="SAM" id="MobiDB-lite"/>
    </source>
</evidence>
<protein>
    <submittedName>
        <fullName evidence="2">Uncharacterized protein</fullName>
    </submittedName>
</protein>
<feature type="compositionally biased region" description="Basic and acidic residues" evidence="1">
    <location>
        <begin position="102"/>
        <end position="119"/>
    </location>
</feature>
<feature type="region of interest" description="Disordered" evidence="1">
    <location>
        <begin position="175"/>
        <end position="196"/>
    </location>
</feature>
<gene>
    <name evidence="2" type="ORF">AAT19DRAFT_12412</name>
</gene>
<sequence>MKDEWIFSMRKRMARKPAKGSCEKKTSSTPTVATFGKRLKIANAPSACRRVSFDARASLMSCCACSSASFSSWLRVRVEAVRVRWWMSGTRPATAGTRTSQRCRERTEEGRTRGQDLRRKAAPVTDGPIRRSQRRDDVSEIAVTDEEAALRRERRNAVEGDDGRFVGSCREVSVSTLRDSQRAEEVRSPTAMGSWE</sequence>
<dbReference type="Proteomes" id="UP000239560">
    <property type="component" value="Unassembled WGS sequence"/>
</dbReference>
<dbReference type="AlphaFoldDB" id="A0A2T0AG82"/>